<dbReference type="GO" id="GO:0016747">
    <property type="term" value="F:acyltransferase activity, transferring groups other than amino-acyl groups"/>
    <property type="evidence" value="ECO:0007669"/>
    <property type="project" value="InterPro"/>
</dbReference>
<dbReference type="PATRIC" id="fig|45056.6.peg.1764"/>
<dbReference type="OrthoDB" id="9799092at2"/>
<dbReference type="PANTHER" id="PTHR34822">
    <property type="entry name" value="GRPB DOMAIN PROTEIN (AFU_ORTHOLOGUE AFUA_1G01530)"/>
    <property type="match status" value="1"/>
</dbReference>
<dbReference type="CDD" id="cd04301">
    <property type="entry name" value="NAT_SF"/>
    <property type="match status" value="1"/>
</dbReference>
<gene>
    <name evidence="2" type="primary">grpB</name>
    <name evidence="3" type="synonym">grpB_1</name>
    <name evidence="2" type="ORF">Lade_1709</name>
    <name evidence="3" type="ORF">NCTC12735_01096</name>
</gene>
<dbReference type="PANTHER" id="PTHR34822:SF1">
    <property type="entry name" value="GRPB FAMILY PROTEIN"/>
    <property type="match status" value="1"/>
</dbReference>
<dbReference type="InterPro" id="IPR007344">
    <property type="entry name" value="GrpB/CoaE"/>
</dbReference>
<geneLocation type="plasmid" evidence="3 5">
    <name>13</name>
</geneLocation>
<dbReference type="Gene3D" id="3.40.630.30">
    <property type="match status" value="1"/>
</dbReference>
<organism evidence="2 4">
    <name type="scientific">Legionella adelaidensis</name>
    <dbReference type="NCBI Taxonomy" id="45056"/>
    <lineage>
        <taxon>Bacteria</taxon>
        <taxon>Pseudomonadati</taxon>
        <taxon>Pseudomonadota</taxon>
        <taxon>Gammaproteobacteria</taxon>
        <taxon>Legionellales</taxon>
        <taxon>Legionellaceae</taxon>
        <taxon>Legionella</taxon>
    </lineage>
</organism>
<name>A0A0W0R1J4_9GAMM</name>
<dbReference type="Pfam" id="PF04229">
    <property type="entry name" value="GrpB"/>
    <property type="match status" value="1"/>
</dbReference>
<dbReference type="SUPFAM" id="SSF81301">
    <property type="entry name" value="Nucleotidyltransferase"/>
    <property type="match status" value="1"/>
</dbReference>
<keyword evidence="3" id="KW-0614">Plasmid</keyword>
<dbReference type="PROSITE" id="PS51186">
    <property type="entry name" value="GNAT"/>
    <property type="match status" value="1"/>
</dbReference>
<dbReference type="RefSeq" id="WP_058462785.1">
    <property type="nucleotide sequence ID" value="NZ_CAAAHS010000021.1"/>
</dbReference>
<evidence type="ECO:0000313" key="3">
    <source>
        <dbReference type="EMBL" id="VEH85466.1"/>
    </source>
</evidence>
<sequence>MRLNVDDLKVEMLIRVVPYDPRWPIQFESEASAIKKALGNNCIEVHHIGSTSVPGLAAKPIIDMIPVVSDIVKVDNAIAAMKALDYEFKGEYGIPFRRYFQKGGNQKAYNIHIFETGNPDIERHIKFRDWMETHSEDKNAYAQLKQNLANHYPNDITAYCLGKEDFIASIDRKAGFTGLRIVKALTTREWDAVCHFRQYYFFDKIGVSDPYTWTFDHKDHVHFILYQGTRITGYAHLQLWPQKRAAMRIIVIDEEKRSRQYGSQLLQLCEKWLKSQGYRSLHIESSPTALRFYKNHSYITMPFEDPDGYESDPQDTAIGKIL</sequence>
<reference evidence="2 4" key="1">
    <citation type="submission" date="2015-11" db="EMBL/GenBank/DDBJ databases">
        <title>Identification of large and diverse effector repertoires of 38 Legionella species.</title>
        <authorList>
            <person name="Burstein D."/>
            <person name="Amaro F."/>
            <person name="Zusman T."/>
            <person name="Lifshitz Z."/>
            <person name="Cohen O."/>
            <person name="Gilbert J.A."/>
            <person name="Pupko T."/>
            <person name="Shuman H.A."/>
            <person name="Segal G."/>
        </authorList>
    </citation>
    <scope>NUCLEOTIDE SEQUENCE [LARGE SCALE GENOMIC DNA]</scope>
    <source>
        <strain evidence="2 4">1762-AUS-E</strain>
    </source>
</reference>
<evidence type="ECO:0000313" key="2">
    <source>
        <dbReference type="EMBL" id="KTC64959.1"/>
    </source>
</evidence>
<evidence type="ECO:0000313" key="4">
    <source>
        <dbReference type="Proteomes" id="UP000054859"/>
    </source>
</evidence>
<dbReference type="InterPro" id="IPR043519">
    <property type="entry name" value="NT_sf"/>
</dbReference>
<dbReference type="Proteomes" id="UP000281170">
    <property type="component" value="Plasmid 13"/>
</dbReference>
<reference evidence="3 5" key="2">
    <citation type="submission" date="2018-12" db="EMBL/GenBank/DDBJ databases">
        <authorList>
            <consortium name="Pathogen Informatics"/>
        </authorList>
    </citation>
    <scope>NUCLEOTIDE SEQUENCE [LARGE SCALE GENOMIC DNA]</scope>
    <source>
        <strain evidence="3 5">NCTC12735</strain>
        <plasmid evidence="5">13</plasmid>
    </source>
</reference>
<keyword evidence="4" id="KW-1185">Reference proteome</keyword>
<accession>A0A0W0R1J4</accession>
<protein>
    <submittedName>
        <fullName evidence="2">Glutamate rich protein GrpB</fullName>
    </submittedName>
</protein>
<dbReference type="InterPro" id="IPR000182">
    <property type="entry name" value="GNAT_dom"/>
</dbReference>
<evidence type="ECO:0000259" key="1">
    <source>
        <dbReference type="PROSITE" id="PS51186"/>
    </source>
</evidence>
<dbReference type="SUPFAM" id="SSF55729">
    <property type="entry name" value="Acyl-CoA N-acyltransferases (Nat)"/>
    <property type="match status" value="1"/>
</dbReference>
<dbReference type="Gene3D" id="3.30.460.10">
    <property type="entry name" value="Beta Polymerase, domain 2"/>
    <property type="match status" value="1"/>
</dbReference>
<dbReference type="Pfam" id="PF00583">
    <property type="entry name" value="Acetyltransf_1"/>
    <property type="match status" value="1"/>
</dbReference>
<dbReference type="InterPro" id="IPR016181">
    <property type="entry name" value="Acyl_CoA_acyltransferase"/>
</dbReference>
<proteinExistence type="predicted"/>
<evidence type="ECO:0000313" key="5">
    <source>
        <dbReference type="Proteomes" id="UP000281170"/>
    </source>
</evidence>
<dbReference type="KEGG" id="ladl:NCTC12735_01096"/>
<dbReference type="EMBL" id="LR134422">
    <property type="protein sequence ID" value="VEH85466.1"/>
    <property type="molecule type" value="Genomic_DNA"/>
</dbReference>
<dbReference type="Proteomes" id="UP000054859">
    <property type="component" value="Unassembled WGS sequence"/>
</dbReference>
<dbReference type="EMBL" id="LNKA01000015">
    <property type="protein sequence ID" value="KTC64959.1"/>
    <property type="molecule type" value="Genomic_DNA"/>
</dbReference>
<dbReference type="STRING" id="45056.Lade_1709"/>
<dbReference type="AlphaFoldDB" id="A0A0W0R1J4"/>
<feature type="domain" description="N-acetyltransferase" evidence="1">
    <location>
        <begin position="180"/>
        <end position="322"/>
    </location>
</feature>